<protein>
    <submittedName>
        <fullName evidence="3">Transposase, IS605 OrfB family, central region</fullName>
    </submittedName>
</protein>
<dbReference type="Proteomes" id="UP000192840">
    <property type="component" value="Unassembled WGS sequence"/>
</dbReference>
<dbReference type="Pfam" id="PF07282">
    <property type="entry name" value="Cas12f1-like_TNB"/>
    <property type="match status" value="1"/>
</dbReference>
<organism evidence="3 4">
    <name type="scientific">Lentzea albidocapillata</name>
    <dbReference type="NCBI Taxonomy" id="40571"/>
    <lineage>
        <taxon>Bacteria</taxon>
        <taxon>Bacillati</taxon>
        <taxon>Actinomycetota</taxon>
        <taxon>Actinomycetes</taxon>
        <taxon>Pseudonocardiales</taxon>
        <taxon>Pseudonocardiaceae</taxon>
        <taxon>Lentzea</taxon>
    </lineage>
</organism>
<evidence type="ECO:0000259" key="2">
    <source>
        <dbReference type="Pfam" id="PF07282"/>
    </source>
</evidence>
<evidence type="ECO:0000313" key="3">
    <source>
        <dbReference type="EMBL" id="SMC81863.1"/>
    </source>
</evidence>
<accession>A0A1W2C9K7</accession>
<dbReference type="EMBL" id="FWYC01000005">
    <property type="protein sequence ID" value="SMC81863.1"/>
    <property type="molecule type" value="Genomic_DNA"/>
</dbReference>
<dbReference type="GO" id="GO:0003677">
    <property type="term" value="F:DNA binding"/>
    <property type="evidence" value="ECO:0007669"/>
    <property type="project" value="UniProtKB-KW"/>
</dbReference>
<dbReference type="AlphaFoldDB" id="A0A1W2C9K7"/>
<evidence type="ECO:0000256" key="1">
    <source>
        <dbReference type="ARBA" id="ARBA00023125"/>
    </source>
</evidence>
<reference evidence="4" key="1">
    <citation type="submission" date="2017-04" db="EMBL/GenBank/DDBJ databases">
        <authorList>
            <person name="Varghese N."/>
            <person name="Submissions S."/>
        </authorList>
    </citation>
    <scope>NUCLEOTIDE SEQUENCE [LARGE SCALE GENOMIC DNA]</scope>
    <source>
        <strain evidence="4">DSM 44073</strain>
    </source>
</reference>
<dbReference type="STRING" id="40571.SAMN05660733_01852"/>
<proteinExistence type="predicted"/>
<evidence type="ECO:0000313" key="4">
    <source>
        <dbReference type="Proteomes" id="UP000192840"/>
    </source>
</evidence>
<gene>
    <name evidence="3" type="ORF">SAMN05660733_01852</name>
</gene>
<keyword evidence="4" id="KW-1185">Reference proteome</keyword>
<sequence length="91" mass="10168">MRSTLTTGLAREYGTVVVEDLNVSGMLSNRTLARHLADVSFGEIRRQLTYKTTWNGGRLDVASRWFPSSKTCSGCQAVKTKLPLRSVHLRL</sequence>
<dbReference type="RefSeq" id="WP_030475377.1">
    <property type="nucleotide sequence ID" value="NZ_FWYC01000005.1"/>
</dbReference>
<feature type="domain" description="Cas12f1-like TNB" evidence="2">
    <location>
        <begin position="41"/>
        <end position="79"/>
    </location>
</feature>
<dbReference type="InterPro" id="IPR010095">
    <property type="entry name" value="Cas12f1-like_TNB"/>
</dbReference>
<keyword evidence="1" id="KW-0238">DNA-binding</keyword>
<name>A0A1W2C9K7_9PSEU</name>